<dbReference type="EMBL" id="QGKW02001660">
    <property type="protein sequence ID" value="KAF2583381.1"/>
    <property type="molecule type" value="Genomic_DNA"/>
</dbReference>
<reference evidence="2" key="1">
    <citation type="submission" date="2019-12" db="EMBL/GenBank/DDBJ databases">
        <title>Genome sequencing and annotation of Brassica cretica.</title>
        <authorList>
            <person name="Studholme D.J."/>
            <person name="Sarris P.F."/>
        </authorList>
    </citation>
    <scope>NUCLEOTIDE SEQUENCE</scope>
    <source>
        <strain evidence="2">PFS-001/15</strain>
        <strain evidence="3">PFS-102/07</strain>
        <tissue evidence="2">Leaf</tissue>
    </source>
</reference>
<name>A0A8S9JMK5_BRACR</name>
<comment type="caution">
    <text evidence="2">The sequence shown here is derived from an EMBL/GenBank/DDBJ whole genome shotgun (WGS) entry which is preliminary data.</text>
</comment>
<dbReference type="AlphaFoldDB" id="A0A8S9JMK5"/>
<organism evidence="2 4">
    <name type="scientific">Brassica cretica</name>
    <name type="common">Mustard</name>
    <dbReference type="NCBI Taxonomy" id="69181"/>
    <lineage>
        <taxon>Eukaryota</taxon>
        <taxon>Viridiplantae</taxon>
        <taxon>Streptophyta</taxon>
        <taxon>Embryophyta</taxon>
        <taxon>Tracheophyta</taxon>
        <taxon>Spermatophyta</taxon>
        <taxon>Magnoliopsida</taxon>
        <taxon>eudicotyledons</taxon>
        <taxon>Gunneridae</taxon>
        <taxon>Pentapetalae</taxon>
        <taxon>rosids</taxon>
        <taxon>malvids</taxon>
        <taxon>Brassicales</taxon>
        <taxon>Brassicaceae</taxon>
        <taxon>Brassiceae</taxon>
        <taxon>Brassica</taxon>
    </lineage>
</organism>
<evidence type="ECO:0000313" key="3">
    <source>
        <dbReference type="EMBL" id="KAF2616170.1"/>
    </source>
</evidence>
<dbReference type="Proteomes" id="UP000712281">
    <property type="component" value="Unassembled WGS sequence"/>
</dbReference>
<proteinExistence type="predicted"/>
<protein>
    <submittedName>
        <fullName evidence="2">Uncharacterized protein</fullName>
    </submittedName>
</protein>
<evidence type="ECO:0000313" key="4">
    <source>
        <dbReference type="Proteomes" id="UP000712281"/>
    </source>
</evidence>
<feature type="compositionally biased region" description="Basic residues" evidence="1">
    <location>
        <begin position="64"/>
        <end position="74"/>
    </location>
</feature>
<gene>
    <name evidence="2" type="ORF">F2Q68_00005446</name>
    <name evidence="3" type="ORF">F2Q70_00011884</name>
</gene>
<accession>A0A8S9JMK5</accession>
<dbReference type="EMBL" id="QGKY02000089">
    <property type="protein sequence ID" value="KAF2616170.1"/>
    <property type="molecule type" value="Genomic_DNA"/>
</dbReference>
<feature type="region of interest" description="Disordered" evidence="1">
    <location>
        <begin position="55"/>
        <end position="97"/>
    </location>
</feature>
<evidence type="ECO:0000313" key="2">
    <source>
        <dbReference type="EMBL" id="KAF2583381.1"/>
    </source>
</evidence>
<sequence length="136" mass="14758">MRGFGTGGRSSPMGEVTLAWQGDLGAGCLRPWARIDRELVFRELSGIDSVVTGFDPNSGFLSFKTRKRSSKKKTSPQSSSGNPCTNEEIVPKEEFEVEQEEKEAYWDALCGPLPPILRPSGVLQSPERGCVPSPGA</sequence>
<evidence type="ECO:0000256" key="1">
    <source>
        <dbReference type="SAM" id="MobiDB-lite"/>
    </source>
</evidence>